<dbReference type="EMBL" id="SNRY01000239">
    <property type="protein sequence ID" value="KAA6344019.1"/>
    <property type="molecule type" value="Genomic_DNA"/>
</dbReference>
<name>A0A5J4SCY0_9ZZZZ</name>
<accession>A0A5J4SCY0</accession>
<dbReference type="InterPro" id="IPR045738">
    <property type="entry name" value="DUF6088"/>
</dbReference>
<dbReference type="AlphaFoldDB" id="A0A5J4SCY0"/>
<reference evidence="1" key="1">
    <citation type="submission" date="2019-03" db="EMBL/GenBank/DDBJ databases">
        <title>Single cell metagenomics reveals metabolic interactions within the superorganism composed of flagellate Streblomastix strix and complex community of Bacteroidetes bacteria on its surface.</title>
        <authorList>
            <person name="Treitli S.C."/>
            <person name="Kolisko M."/>
            <person name="Husnik F."/>
            <person name="Keeling P."/>
            <person name="Hampl V."/>
        </authorList>
    </citation>
    <scope>NUCLEOTIDE SEQUENCE</scope>
    <source>
        <strain evidence="1">STM</strain>
    </source>
</reference>
<organism evidence="1">
    <name type="scientific">termite gut metagenome</name>
    <dbReference type="NCBI Taxonomy" id="433724"/>
    <lineage>
        <taxon>unclassified sequences</taxon>
        <taxon>metagenomes</taxon>
        <taxon>organismal metagenomes</taxon>
    </lineage>
</organism>
<protein>
    <recommendedName>
        <fullName evidence="2">AbiEi antitoxin C-terminal domain-containing protein</fullName>
    </recommendedName>
</protein>
<evidence type="ECO:0008006" key="2">
    <source>
        <dbReference type="Google" id="ProtNLM"/>
    </source>
</evidence>
<proteinExistence type="predicted"/>
<sequence length="239" mass="27086">MTNTIRDTINTFPLGFVFTPKDFPIDNRKQASVNRVLNNMVAAGQIRRLSKGRFYKPQLTESGEVLPDISESIKDLIEKDGKQIGYITGHSVFNELKLTTQVSNVLQIGTTRFKKAVIRGNYQICFIKQKNAITMDNIPLLQLLDCLRFFKTIPDANPNQICEQLLYLLGKFDEQRKSIIKSLAINYTSQTIALLGAMLETINSQEDTAALLNTLNPQTSYKLGISEDVLLNQKKWNIR</sequence>
<evidence type="ECO:0000313" key="1">
    <source>
        <dbReference type="EMBL" id="KAA6344019.1"/>
    </source>
</evidence>
<gene>
    <name evidence="1" type="ORF">EZS27_008318</name>
</gene>
<comment type="caution">
    <text evidence="1">The sequence shown here is derived from an EMBL/GenBank/DDBJ whole genome shotgun (WGS) entry which is preliminary data.</text>
</comment>
<dbReference type="Pfam" id="PF19570">
    <property type="entry name" value="DUF6088"/>
    <property type="match status" value="1"/>
</dbReference>